<protein>
    <submittedName>
        <fullName evidence="1">Uncharacterized protein</fullName>
    </submittedName>
</protein>
<organism evidence="1 2">
    <name type="scientific">Candidatus Ozemobacter sibiricus</name>
    <dbReference type="NCBI Taxonomy" id="2268124"/>
    <lineage>
        <taxon>Bacteria</taxon>
        <taxon>Candidatus Ozemobacteria</taxon>
        <taxon>Candidatus Ozemobacterales</taxon>
        <taxon>Candidatus Ozemobacteraceae</taxon>
        <taxon>Candidatus Ozemobacter</taxon>
    </lineage>
</organism>
<reference evidence="1 2" key="1">
    <citation type="submission" date="2018-05" db="EMBL/GenBank/DDBJ databases">
        <title>A metagenomic window into the 2 km-deep terrestrial subsurface aquifer revealed taxonomically and functionally diverse microbial community comprising novel uncultured bacterial lineages.</title>
        <authorList>
            <person name="Kadnikov V.V."/>
            <person name="Mardanov A.V."/>
            <person name="Beletsky A.V."/>
            <person name="Banks D."/>
            <person name="Pimenov N.V."/>
            <person name="Frank Y.A."/>
            <person name="Karnachuk O.V."/>
            <person name="Ravin N.V."/>
        </authorList>
    </citation>
    <scope>NUCLEOTIDE SEQUENCE [LARGE SCALE GENOMIC DNA]</scope>
    <source>
        <strain evidence="1">BY5</strain>
    </source>
</reference>
<evidence type="ECO:0000313" key="2">
    <source>
        <dbReference type="Proteomes" id="UP000252355"/>
    </source>
</evidence>
<gene>
    <name evidence="1" type="ORF">OZSIB_2952</name>
</gene>
<dbReference type="AlphaFoldDB" id="A0A367ZSC9"/>
<evidence type="ECO:0000313" key="1">
    <source>
        <dbReference type="EMBL" id="RCK80639.1"/>
    </source>
</evidence>
<accession>A0A367ZSC9</accession>
<name>A0A367ZSC9_9BACT</name>
<proteinExistence type="predicted"/>
<dbReference type="Proteomes" id="UP000252355">
    <property type="component" value="Unassembled WGS sequence"/>
</dbReference>
<dbReference type="EMBL" id="QOQW01000005">
    <property type="protein sequence ID" value="RCK80639.1"/>
    <property type="molecule type" value="Genomic_DNA"/>
</dbReference>
<comment type="caution">
    <text evidence="1">The sequence shown here is derived from an EMBL/GenBank/DDBJ whole genome shotgun (WGS) entry which is preliminary data.</text>
</comment>
<sequence length="167" mass="18772">MQPRDHHYIFGHLVLRNMFLSEPERFLAHLQREGTKFLDGIWQRIGQDLPKKKVLPPTGLAYDLQVEPDSVLAIVRLPPATEIAEAMLVGCHLRRFPPEEKAAAGPFPRFFTLEYGVCEDLQTPRTVFCEWTSLGAHVNYGDGPPAEFAAFAAAIRERVGASSHLLH</sequence>